<dbReference type="AlphaFoldDB" id="A0A7T3FW15"/>
<dbReference type="OrthoDB" id="346146at2157"/>
<protein>
    <submittedName>
        <fullName evidence="2">Uncharacterized protein</fullName>
    </submittedName>
</protein>
<dbReference type="EMBL" id="CP065856">
    <property type="protein sequence ID" value="QPV61701.1"/>
    <property type="molecule type" value="Genomic_DNA"/>
</dbReference>
<feature type="region of interest" description="Disordered" evidence="1">
    <location>
        <begin position="28"/>
        <end position="51"/>
    </location>
</feature>
<evidence type="ECO:0000313" key="3">
    <source>
        <dbReference type="Proteomes" id="UP000595001"/>
    </source>
</evidence>
<dbReference type="Proteomes" id="UP000595001">
    <property type="component" value="Chromosome"/>
</dbReference>
<organism evidence="2 3">
    <name type="scientific">Halosimplex litoreum</name>
    <dbReference type="NCBI Taxonomy" id="1198301"/>
    <lineage>
        <taxon>Archaea</taxon>
        <taxon>Methanobacteriati</taxon>
        <taxon>Methanobacteriota</taxon>
        <taxon>Stenosarchaea group</taxon>
        <taxon>Halobacteria</taxon>
        <taxon>Halobacteriales</taxon>
        <taxon>Haloarculaceae</taxon>
        <taxon>Halosimplex</taxon>
    </lineage>
</organism>
<dbReference type="RefSeq" id="WP_198060528.1">
    <property type="nucleotide sequence ID" value="NZ_CP065856.1"/>
</dbReference>
<sequence length="215" mass="22742">MQRRTLLGLAGTAGVVGALGATARVADQPSAPPATYAEEPVPPAGKRNSPVVVSDTTTAGSETYGTVLQDASVLDLEPTDRYALVTRYRLIPGSNYRASSGWKTASLTVEHDWQSGSIVSHSGDVVPADDDDTDSNLYLDTDQLTRGYRWNLTFDSATGNSSTVRFATVVDCEGTPETGDGLVDATFGAGFTKGFLRTSEQDRATARVVMQGTNK</sequence>
<gene>
    <name evidence="2" type="ORF">I7X12_13180</name>
</gene>
<keyword evidence="3" id="KW-1185">Reference proteome</keyword>
<evidence type="ECO:0000256" key="1">
    <source>
        <dbReference type="SAM" id="MobiDB-lite"/>
    </source>
</evidence>
<evidence type="ECO:0000313" key="2">
    <source>
        <dbReference type="EMBL" id="QPV61701.1"/>
    </source>
</evidence>
<accession>A0A7T3FW15</accession>
<reference evidence="2 3" key="1">
    <citation type="submission" date="2020-12" db="EMBL/GenBank/DDBJ databases">
        <title>Halosimplex halophilum sp. nov. and Halosimplex salinum sp. nov., two new members of the genus Halosimplex.</title>
        <authorList>
            <person name="Cui H.L."/>
        </authorList>
    </citation>
    <scope>NUCLEOTIDE SEQUENCE [LARGE SCALE GENOMIC DNA]</scope>
    <source>
        <strain evidence="2 3">YGH94</strain>
    </source>
</reference>
<dbReference type="KEGG" id="hlt:I7X12_13180"/>
<name>A0A7T3FW15_9EURY</name>
<dbReference type="GeneID" id="60589463"/>
<proteinExistence type="predicted"/>